<dbReference type="Pfam" id="PF24883">
    <property type="entry name" value="NPHP3_N"/>
    <property type="match status" value="1"/>
</dbReference>
<accession>A0A8H7TIB4</accession>
<evidence type="ECO:0000259" key="3">
    <source>
        <dbReference type="Pfam" id="PF24883"/>
    </source>
</evidence>
<keyword evidence="5" id="KW-1185">Reference proteome</keyword>
<comment type="caution">
    <text evidence="4">The sequence shown here is derived from an EMBL/GenBank/DDBJ whole genome shotgun (WGS) entry which is preliminary data.</text>
</comment>
<dbReference type="InterPro" id="IPR056125">
    <property type="entry name" value="DUF7708"/>
</dbReference>
<dbReference type="InterPro" id="IPR056884">
    <property type="entry name" value="NPHP3-like_N"/>
</dbReference>
<dbReference type="Proteomes" id="UP000664132">
    <property type="component" value="Unassembled WGS sequence"/>
</dbReference>
<proteinExistence type="predicted"/>
<evidence type="ECO:0000313" key="5">
    <source>
        <dbReference type="Proteomes" id="UP000664132"/>
    </source>
</evidence>
<evidence type="ECO:0000313" key="4">
    <source>
        <dbReference type="EMBL" id="KAG4419690.1"/>
    </source>
</evidence>
<dbReference type="OrthoDB" id="7464126at2759"/>
<feature type="domain" description="Nephrocystin 3-like N-terminal" evidence="3">
    <location>
        <begin position="265"/>
        <end position="362"/>
    </location>
</feature>
<dbReference type="EMBL" id="JAFJYH010000100">
    <property type="protein sequence ID" value="KAG4419690.1"/>
    <property type="molecule type" value="Genomic_DNA"/>
</dbReference>
<dbReference type="PANTHER" id="PTHR10039:SF14">
    <property type="entry name" value="NACHT DOMAIN-CONTAINING PROTEIN"/>
    <property type="match status" value="1"/>
</dbReference>
<dbReference type="PANTHER" id="PTHR10039">
    <property type="entry name" value="AMELOGENIN"/>
    <property type="match status" value="1"/>
</dbReference>
<keyword evidence="1" id="KW-0677">Repeat</keyword>
<dbReference type="AlphaFoldDB" id="A0A8H7TIB4"/>
<organism evidence="4 5">
    <name type="scientific">Cadophora malorum</name>
    <dbReference type="NCBI Taxonomy" id="108018"/>
    <lineage>
        <taxon>Eukaryota</taxon>
        <taxon>Fungi</taxon>
        <taxon>Dikarya</taxon>
        <taxon>Ascomycota</taxon>
        <taxon>Pezizomycotina</taxon>
        <taxon>Leotiomycetes</taxon>
        <taxon>Helotiales</taxon>
        <taxon>Ploettnerulaceae</taxon>
        <taxon>Cadophora</taxon>
    </lineage>
</organism>
<sequence>MDNSRSIISDAFDKFKDTISKDHAHEFASTKLEDVWKAVREIDSSQRQRHSAQNLARIKPLLEGIEKYAKVIEVLCNGTPYLPYIWALIKLMVQLGSQHYEIFESLLAAYADVGAVLPRFDRYEKTFSNIPSFRVGLATMYQNILDFHGKAYKLLSRKAWHVLFLSLWKDYKTRFSGIVEGLKKQRDFLDTEAMSIHMSESKDARAKLQNELQESQKSSLAVLDQLESNAKITRLQHAVAWLAVDDKTQKENLERISNRRHDETTEAGNICGQVLRTVALQLLRRNVDLASLVANQYVYPGFSCSLVQLRNLLPQMLEVTKLPRIVIDGLDECSEESQMSVLKDLLRLLGKDVNCKIIIASRREVKIFEKLSNKPQIKLDNREEVESDIRLYVKYHIGSIETEDSRLRQNIESILVEKANGGWINAE</sequence>
<gene>
    <name evidence="4" type="ORF">IFR04_007190</name>
</gene>
<protein>
    <recommendedName>
        <fullName evidence="6">NACHT domain-containing protein</fullName>
    </recommendedName>
</protein>
<dbReference type="Pfam" id="PF24809">
    <property type="entry name" value="DUF7708"/>
    <property type="match status" value="1"/>
</dbReference>
<feature type="domain" description="DUF7708" evidence="2">
    <location>
        <begin position="63"/>
        <end position="198"/>
    </location>
</feature>
<evidence type="ECO:0000256" key="1">
    <source>
        <dbReference type="ARBA" id="ARBA00022737"/>
    </source>
</evidence>
<reference evidence="4" key="1">
    <citation type="submission" date="2021-02" db="EMBL/GenBank/DDBJ databases">
        <title>Genome sequence Cadophora malorum strain M34.</title>
        <authorList>
            <person name="Stefanovic E."/>
            <person name="Vu D."/>
            <person name="Scully C."/>
            <person name="Dijksterhuis J."/>
            <person name="Roader J."/>
            <person name="Houbraken J."/>
        </authorList>
    </citation>
    <scope>NUCLEOTIDE SEQUENCE</scope>
    <source>
        <strain evidence="4">M34</strain>
    </source>
</reference>
<name>A0A8H7TIB4_9HELO</name>
<evidence type="ECO:0000259" key="2">
    <source>
        <dbReference type="Pfam" id="PF24809"/>
    </source>
</evidence>
<evidence type="ECO:0008006" key="6">
    <source>
        <dbReference type="Google" id="ProtNLM"/>
    </source>
</evidence>